<protein>
    <submittedName>
        <fullName evidence="1">Uncharacterized protein</fullName>
    </submittedName>
</protein>
<dbReference type="EMBL" id="GBXM01000355">
    <property type="protein sequence ID" value="JAI08223.1"/>
    <property type="molecule type" value="Transcribed_RNA"/>
</dbReference>
<evidence type="ECO:0000313" key="1">
    <source>
        <dbReference type="EMBL" id="JAI08223.1"/>
    </source>
</evidence>
<reference evidence="1" key="1">
    <citation type="submission" date="2014-11" db="EMBL/GenBank/DDBJ databases">
        <authorList>
            <person name="Amaro Gonzalez C."/>
        </authorList>
    </citation>
    <scope>NUCLEOTIDE SEQUENCE</scope>
</reference>
<name>A0A0E9XZS6_ANGAN</name>
<organism evidence="1">
    <name type="scientific">Anguilla anguilla</name>
    <name type="common">European freshwater eel</name>
    <name type="synonym">Muraena anguilla</name>
    <dbReference type="NCBI Taxonomy" id="7936"/>
    <lineage>
        <taxon>Eukaryota</taxon>
        <taxon>Metazoa</taxon>
        <taxon>Chordata</taxon>
        <taxon>Craniata</taxon>
        <taxon>Vertebrata</taxon>
        <taxon>Euteleostomi</taxon>
        <taxon>Actinopterygii</taxon>
        <taxon>Neopterygii</taxon>
        <taxon>Teleostei</taxon>
        <taxon>Anguilliformes</taxon>
        <taxon>Anguillidae</taxon>
        <taxon>Anguilla</taxon>
    </lineage>
</organism>
<reference evidence="1" key="2">
    <citation type="journal article" date="2015" name="Fish Shellfish Immunol.">
        <title>Early steps in the European eel (Anguilla anguilla)-Vibrio vulnificus interaction in the gills: Role of the RtxA13 toxin.</title>
        <authorList>
            <person name="Callol A."/>
            <person name="Pajuelo D."/>
            <person name="Ebbesson L."/>
            <person name="Teles M."/>
            <person name="MacKenzie S."/>
            <person name="Amaro C."/>
        </authorList>
    </citation>
    <scope>NUCLEOTIDE SEQUENCE</scope>
</reference>
<accession>A0A0E9XZS6</accession>
<proteinExistence type="predicted"/>
<sequence length="37" mass="4181">MWNKPCGVDVDHCFHKFNISLHLEKRATSGLMAGHVT</sequence>
<dbReference type="AlphaFoldDB" id="A0A0E9XZS6"/>